<dbReference type="Proteomes" id="UP000240357">
    <property type="component" value="Unassembled WGS sequence"/>
</dbReference>
<proteinExistence type="predicted"/>
<sequence length="158" mass="18290">MLGDSYNHNVIAANLLGLLFGLRKNGCQAFGSDLRLHIPLNSLYTYPDVTIICGKPEFLDPQQDTIINPLIFFKILSPSTEKYDRGKKFMLYRSISSLQEYILIDSQYRLIEKYTRNSDNHWILTDYKQPEDNVIFNSIPYKLTVEEIYSATVDLQVV</sequence>
<dbReference type="InterPro" id="IPR012296">
    <property type="entry name" value="Nuclease_put_TT1808"/>
</dbReference>
<dbReference type="AlphaFoldDB" id="A0A2T2YKW5"/>
<evidence type="ECO:0000313" key="2">
    <source>
        <dbReference type="EMBL" id="PSR56156.1"/>
    </source>
</evidence>
<organism evidence="2 3">
    <name type="scientific">Adhaeribacter arboris</name>
    <dbReference type="NCBI Taxonomy" id="2072846"/>
    <lineage>
        <taxon>Bacteria</taxon>
        <taxon>Pseudomonadati</taxon>
        <taxon>Bacteroidota</taxon>
        <taxon>Cytophagia</taxon>
        <taxon>Cytophagales</taxon>
        <taxon>Hymenobacteraceae</taxon>
        <taxon>Adhaeribacter</taxon>
    </lineage>
</organism>
<comment type="caution">
    <text evidence="2">The sequence shown here is derived from an EMBL/GenBank/DDBJ whole genome shotgun (WGS) entry which is preliminary data.</text>
</comment>
<keyword evidence="2" id="KW-0255">Endonuclease</keyword>
<dbReference type="CDD" id="cd06260">
    <property type="entry name" value="DUF820-like"/>
    <property type="match status" value="1"/>
</dbReference>
<feature type="domain" description="Putative restriction endonuclease" evidence="1">
    <location>
        <begin position="6"/>
        <end position="143"/>
    </location>
</feature>
<protein>
    <submittedName>
        <fullName evidence="2">Uma2 family endonuclease</fullName>
    </submittedName>
</protein>
<accession>A0A2T2YKW5</accession>
<dbReference type="GO" id="GO:0004519">
    <property type="term" value="F:endonuclease activity"/>
    <property type="evidence" value="ECO:0007669"/>
    <property type="project" value="UniProtKB-KW"/>
</dbReference>
<name>A0A2T2YKW5_9BACT</name>
<dbReference type="PANTHER" id="PTHR36558">
    <property type="entry name" value="GLR1098 PROTEIN"/>
    <property type="match status" value="1"/>
</dbReference>
<keyword evidence="2" id="KW-0540">Nuclease</keyword>
<dbReference type="InterPro" id="IPR011335">
    <property type="entry name" value="Restrct_endonuc-II-like"/>
</dbReference>
<evidence type="ECO:0000313" key="3">
    <source>
        <dbReference type="Proteomes" id="UP000240357"/>
    </source>
</evidence>
<keyword evidence="2" id="KW-0378">Hydrolase</keyword>
<dbReference type="EMBL" id="PYFT01000001">
    <property type="protein sequence ID" value="PSR56156.1"/>
    <property type="molecule type" value="Genomic_DNA"/>
</dbReference>
<evidence type="ECO:0000259" key="1">
    <source>
        <dbReference type="Pfam" id="PF05685"/>
    </source>
</evidence>
<dbReference type="Gene3D" id="3.90.1570.10">
    <property type="entry name" value="tt1808, chain A"/>
    <property type="match status" value="1"/>
</dbReference>
<dbReference type="InterPro" id="IPR008538">
    <property type="entry name" value="Uma2"/>
</dbReference>
<dbReference type="PANTHER" id="PTHR36558:SF1">
    <property type="entry name" value="RESTRICTION ENDONUCLEASE DOMAIN-CONTAINING PROTEIN-RELATED"/>
    <property type="match status" value="1"/>
</dbReference>
<dbReference type="Pfam" id="PF05685">
    <property type="entry name" value="Uma2"/>
    <property type="match status" value="1"/>
</dbReference>
<gene>
    <name evidence="2" type="ORF">AHMF7605_22940</name>
</gene>
<dbReference type="SUPFAM" id="SSF52980">
    <property type="entry name" value="Restriction endonuclease-like"/>
    <property type="match status" value="1"/>
</dbReference>
<reference evidence="2 3" key="1">
    <citation type="submission" date="2018-03" db="EMBL/GenBank/DDBJ databases">
        <title>Adhaeribacter sp. HMF7605 Genome sequencing and assembly.</title>
        <authorList>
            <person name="Kang H."/>
            <person name="Kang J."/>
            <person name="Cha I."/>
            <person name="Kim H."/>
            <person name="Joh K."/>
        </authorList>
    </citation>
    <scope>NUCLEOTIDE SEQUENCE [LARGE SCALE GENOMIC DNA]</scope>
    <source>
        <strain evidence="2 3">HMF7605</strain>
    </source>
</reference>
<keyword evidence="3" id="KW-1185">Reference proteome</keyword>